<name>A0A4R2GPJ9_9BACT</name>
<dbReference type="InterPro" id="IPR051679">
    <property type="entry name" value="DASS-Related_Transporters"/>
</dbReference>
<feature type="transmembrane region" description="Helical" evidence="7">
    <location>
        <begin position="52"/>
        <end position="69"/>
    </location>
</feature>
<feature type="transmembrane region" description="Helical" evidence="7">
    <location>
        <begin position="75"/>
        <end position="93"/>
    </location>
</feature>
<evidence type="ECO:0000256" key="2">
    <source>
        <dbReference type="ARBA" id="ARBA00022448"/>
    </source>
</evidence>
<feature type="transmembrane region" description="Helical" evidence="7">
    <location>
        <begin position="502"/>
        <end position="520"/>
    </location>
</feature>
<dbReference type="EMBL" id="SLWK01000001">
    <property type="protein sequence ID" value="TCO11070.1"/>
    <property type="molecule type" value="Genomic_DNA"/>
</dbReference>
<feature type="transmembrane region" description="Helical" evidence="7">
    <location>
        <begin position="460"/>
        <end position="490"/>
    </location>
</feature>
<evidence type="ECO:0000256" key="3">
    <source>
        <dbReference type="ARBA" id="ARBA00022692"/>
    </source>
</evidence>
<comment type="subcellular location">
    <subcellularLocation>
        <location evidence="1">Membrane</location>
        <topology evidence="1">Multi-pass membrane protein</topology>
    </subcellularLocation>
</comment>
<feature type="transmembrane region" description="Helical" evidence="7">
    <location>
        <begin position="587"/>
        <end position="604"/>
    </location>
</feature>
<keyword evidence="6 7" id="KW-0472">Membrane</keyword>
<dbReference type="Pfam" id="PF02080">
    <property type="entry name" value="TrkA_C"/>
    <property type="match status" value="2"/>
</dbReference>
<feature type="transmembrane region" description="Helical" evidence="7">
    <location>
        <begin position="189"/>
        <end position="210"/>
    </location>
</feature>
<proteinExistence type="predicted"/>
<protein>
    <submittedName>
        <fullName evidence="9">TrkA family protein</fullName>
    </submittedName>
</protein>
<dbReference type="PANTHER" id="PTHR43652:SF2">
    <property type="entry name" value="BASIC AMINO ACID ANTIPORTER YFCC-RELATED"/>
    <property type="match status" value="1"/>
</dbReference>
<dbReference type="Gene3D" id="3.30.70.1450">
    <property type="entry name" value="Regulator of K+ conductance, C-terminal domain"/>
    <property type="match status" value="2"/>
</dbReference>
<reference evidence="9 10" key="1">
    <citation type="submission" date="2019-03" db="EMBL/GenBank/DDBJ databases">
        <title>Genomic Encyclopedia of Type Strains, Phase IV (KMG-IV): sequencing the most valuable type-strain genomes for metagenomic binning, comparative biology and taxonomic classification.</title>
        <authorList>
            <person name="Goeker M."/>
        </authorList>
    </citation>
    <scope>NUCLEOTIDE SEQUENCE [LARGE SCALE GENOMIC DNA]</scope>
    <source>
        <strain evidence="9 10">DSM 24179</strain>
    </source>
</reference>
<comment type="caution">
    <text evidence="9">The sequence shown here is derived from an EMBL/GenBank/DDBJ whole genome shotgun (WGS) entry which is preliminary data.</text>
</comment>
<evidence type="ECO:0000313" key="9">
    <source>
        <dbReference type="EMBL" id="TCO11070.1"/>
    </source>
</evidence>
<evidence type="ECO:0000256" key="7">
    <source>
        <dbReference type="SAM" id="Phobius"/>
    </source>
</evidence>
<evidence type="ECO:0000313" key="10">
    <source>
        <dbReference type="Proteomes" id="UP000295221"/>
    </source>
</evidence>
<evidence type="ECO:0000256" key="6">
    <source>
        <dbReference type="ARBA" id="ARBA00023136"/>
    </source>
</evidence>
<feature type="transmembrane region" description="Helical" evidence="7">
    <location>
        <begin position="558"/>
        <end position="580"/>
    </location>
</feature>
<gene>
    <name evidence="9" type="ORF">EV194_101704</name>
</gene>
<evidence type="ECO:0000256" key="5">
    <source>
        <dbReference type="ARBA" id="ARBA00022989"/>
    </source>
</evidence>
<dbReference type="GO" id="GO:0008324">
    <property type="term" value="F:monoatomic cation transmembrane transporter activity"/>
    <property type="evidence" value="ECO:0007669"/>
    <property type="project" value="InterPro"/>
</dbReference>
<dbReference type="SUPFAM" id="SSF116726">
    <property type="entry name" value="TrkA C-terminal domain-like"/>
    <property type="match status" value="2"/>
</dbReference>
<dbReference type="InterPro" id="IPR004680">
    <property type="entry name" value="Cit_transptr-like_dom"/>
</dbReference>
<dbReference type="Proteomes" id="UP000295221">
    <property type="component" value="Unassembled WGS sequence"/>
</dbReference>
<keyword evidence="10" id="KW-1185">Reference proteome</keyword>
<keyword evidence="3 7" id="KW-0812">Transmembrane</keyword>
<evidence type="ECO:0000259" key="8">
    <source>
        <dbReference type="PROSITE" id="PS51202"/>
    </source>
</evidence>
<accession>A0A4R2GPJ9</accession>
<sequence>MDGESFVVKVVPFRYGCRNKYKIINDKNRDINKDIRNGLNINPLNSTKKMDSGIITVLLILSVTVIMLVLDVVRIDIVAIGCMLALGWTGILIPQEMFSGFSSNAVIAMLSVMILGRGIARTGIMDGFSKFIIKKAGTRKRNLVGLLSISTGLLSGLIQNIGAAALFLPGILQVSRRTKIPASSLIMPIGFAAILGGTLTMVGSGPLILINDLLLNEGHESYNLFSVTPVGLVLLLSGVGYFLLFGSKILPKKNVGESGKTEQEKLVERLKLPENIKLLTVTRESSLIGKTTEEAGLWQTYHVNLLGMGKEDDVVYAPWRKTKFEDGQTLAILGSAEKIEQFAKDFQIEVISESPYFSDDFNPNVSGFAEIIIPPGSELCRKCLREYSLRKRYAVEPVILFNNGERVEADFSDVEIRPGDTLIVYGRWDKIKDLKESSDFVVLTEFEVPKKDKSKTWPAIGCFLFAITLAMVGFPISMAFLTGALCMILTRVLNIGEAYEAIEWKVVFLLAGLIPLGVAMQKTGAAMFLAESIMRVVIDLHPVFIVLMVGVLSTVFSLFMSNVGAIVVLAPLVMGMADIAGIDPRPLVLMAAVCAANSFILPTHQVNAFLMSSGGYRNADYIKAGSGMTILFLTITVLLFYFFMI</sequence>
<evidence type="ECO:0000256" key="4">
    <source>
        <dbReference type="ARBA" id="ARBA00022737"/>
    </source>
</evidence>
<feature type="domain" description="RCK C-terminal" evidence="8">
    <location>
        <begin position="264"/>
        <end position="348"/>
    </location>
</feature>
<dbReference type="Pfam" id="PF03600">
    <property type="entry name" value="CitMHS"/>
    <property type="match status" value="1"/>
</dbReference>
<feature type="transmembrane region" description="Helical" evidence="7">
    <location>
        <begin position="222"/>
        <end position="244"/>
    </location>
</feature>
<dbReference type="PROSITE" id="PS51202">
    <property type="entry name" value="RCK_C"/>
    <property type="match status" value="2"/>
</dbReference>
<keyword evidence="2" id="KW-0813">Transport</keyword>
<dbReference type="AlphaFoldDB" id="A0A4R2GPJ9"/>
<keyword evidence="4" id="KW-0677">Repeat</keyword>
<dbReference type="InterPro" id="IPR006037">
    <property type="entry name" value="RCK_C"/>
</dbReference>
<organism evidence="9 10">
    <name type="scientific">Natronoflexus pectinivorans</name>
    <dbReference type="NCBI Taxonomy" id="682526"/>
    <lineage>
        <taxon>Bacteria</taxon>
        <taxon>Pseudomonadati</taxon>
        <taxon>Bacteroidota</taxon>
        <taxon>Bacteroidia</taxon>
        <taxon>Marinilabiliales</taxon>
        <taxon>Marinilabiliaceae</taxon>
        <taxon>Natronoflexus</taxon>
    </lineage>
</organism>
<dbReference type="InterPro" id="IPR036721">
    <property type="entry name" value="RCK_C_sf"/>
</dbReference>
<dbReference type="GO" id="GO:0005886">
    <property type="term" value="C:plasma membrane"/>
    <property type="evidence" value="ECO:0007669"/>
    <property type="project" value="TreeGrafter"/>
</dbReference>
<evidence type="ECO:0000256" key="1">
    <source>
        <dbReference type="ARBA" id="ARBA00004141"/>
    </source>
</evidence>
<feature type="domain" description="RCK C-terminal" evidence="8">
    <location>
        <begin position="356"/>
        <end position="440"/>
    </location>
</feature>
<feature type="transmembrane region" description="Helical" evidence="7">
    <location>
        <begin position="105"/>
        <end position="124"/>
    </location>
</feature>
<dbReference type="PANTHER" id="PTHR43652">
    <property type="entry name" value="BASIC AMINO ACID ANTIPORTER YFCC-RELATED"/>
    <property type="match status" value="1"/>
</dbReference>
<feature type="transmembrane region" description="Helical" evidence="7">
    <location>
        <begin position="144"/>
        <end position="168"/>
    </location>
</feature>
<dbReference type="GO" id="GO:0006813">
    <property type="term" value="P:potassium ion transport"/>
    <property type="evidence" value="ECO:0007669"/>
    <property type="project" value="InterPro"/>
</dbReference>
<feature type="transmembrane region" description="Helical" evidence="7">
    <location>
        <begin position="624"/>
        <end position="644"/>
    </location>
</feature>
<keyword evidence="5 7" id="KW-1133">Transmembrane helix</keyword>